<dbReference type="InterPro" id="IPR030390">
    <property type="entry name" value="MeTrfase_TrmA_AS"/>
</dbReference>
<dbReference type="SUPFAM" id="SSF50249">
    <property type="entry name" value="Nucleic acid-binding proteins"/>
    <property type="match status" value="1"/>
</dbReference>
<dbReference type="PROSITE" id="PS51687">
    <property type="entry name" value="SAM_MT_RNA_M5U"/>
    <property type="match status" value="1"/>
</dbReference>
<keyword evidence="1 4" id="KW-0489">Methyltransferase</keyword>
<evidence type="ECO:0000313" key="7">
    <source>
        <dbReference type="EMBL" id="SJZ43628.1"/>
    </source>
</evidence>
<feature type="binding site" evidence="4">
    <location>
        <position position="326"/>
    </location>
    <ligand>
        <name>S-adenosyl-L-methionine</name>
        <dbReference type="ChEBI" id="CHEBI:59789"/>
    </ligand>
</feature>
<accession>A0A1T4KMM7</accession>
<keyword evidence="2 4" id="KW-0808">Transferase</keyword>
<feature type="domain" description="TRAM" evidence="6">
    <location>
        <begin position="1"/>
        <end position="58"/>
    </location>
</feature>
<dbReference type="Proteomes" id="UP000189857">
    <property type="component" value="Unassembled WGS sequence"/>
</dbReference>
<protein>
    <submittedName>
        <fullName evidence="7">tRNA/tmRNA/rRNA uracil-C5-methylase, TrmA/RlmC/RlmD family</fullName>
    </submittedName>
</protein>
<reference evidence="7 8" key="1">
    <citation type="submission" date="2017-02" db="EMBL/GenBank/DDBJ databases">
        <authorList>
            <person name="Peterson S.W."/>
        </authorList>
    </citation>
    <scope>NUCLEOTIDE SEQUENCE [LARGE SCALE GENOMIC DNA]</scope>
    <source>
        <strain evidence="7 8">ATCC 17233</strain>
    </source>
</reference>
<dbReference type="Pfam" id="PF05958">
    <property type="entry name" value="tRNA_U5-meth_tr"/>
    <property type="match status" value="1"/>
</dbReference>
<dbReference type="AlphaFoldDB" id="A0A1T4KMM7"/>
<evidence type="ECO:0000259" key="6">
    <source>
        <dbReference type="PROSITE" id="PS50926"/>
    </source>
</evidence>
<dbReference type="GO" id="GO:0008173">
    <property type="term" value="F:RNA methyltransferase activity"/>
    <property type="evidence" value="ECO:0007669"/>
    <property type="project" value="InterPro"/>
</dbReference>
<name>A0A1T4KMM7_9FIRM</name>
<keyword evidence="3 4" id="KW-0949">S-adenosyl-L-methionine</keyword>
<gene>
    <name evidence="7" type="ORF">SAMN02745110_00475</name>
</gene>
<evidence type="ECO:0000256" key="3">
    <source>
        <dbReference type="ARBA" id="ARBA00022691"/>
    </source>
</evidence>
<dbReference type="SUPFAM" id="SSF53335">
    <property type="entry name" value="S-adenosyl-L-methionine-dependent methyltransferases"/>
    <property type="match status" value="1"/>
</dbReference>
<feature type="binding site" evidence="4">
    <location>
        <position position="392"/>
    </location>
    <ligand>
        <name>S-adenosyl-L-methionine</name>
        <dbReference type="ChEBI" id="CHEBI:59789"/>
    </ligand>
</feature>
<feature type="active site" description="Nucleophile" evidence="4">
    <location>
        <position position="464"/>
    </location>
</feature>
<organism evidence="7 8">
    <name type="scientific">Eubacterium ruminantium</name>
    <dbReference type="NCBI Taxonomy" id="42322"/>
    <lineage>
        <taxon>Bacteria</taxon>
        <taxon>Bacillati</taxon>
        <taxon>Bacillota</taxon>
        <taxon>Clostridia</taxon>
        <taxon>Eubacteriales</taxon>
        <taxon>Eubacteriaceae</taxon>
        <taxon>Eubacterium</taxon>
    </lineage>
</organism>
<dbReference type="EMBL" id="FUXA01000004">
    <property type="protein sequence ID" value="SJZ43628.1"/>
    <property type="molecule type" value="Genomic_DNA"/>
</dbReference>
<dbReference type="Gene3D" id="3.40.50.150">
    <property type="entry name" value="Vaccinia Virus protein VP39"/>
    <property type="match status" value="1"/>
</dbReference>
<evidence type="ECO:0000256" key="2">
    <source>
        <dbReference type="ARBA" id="ARBA00022679"/>
    </source>
</evidence>
<evidence type="ECO:0000256" key="5">
    <source>
        <dbReference type="PROSITE-ProRule" id="PRU10015"/>
    </source>
</evidence>
<dbReference type="PROSITE" id="PS50926">
    <property type="entry name" value="TRAM"/>
    <property type="match status" value="1"/>
</dbReference>
<dbReference type="RefSeq" id="WP_176755062.1">
    <property type="nucleotide sequence ID" value="NZ_FMTO01000003.1"/>
</dbReference>
<dbReference type="CDD" id="cd02440">
    <property type="entry name" value="AdoMet_MTases"/>
    <property type="match status" value="1"/>
</dbReference>
<evidence type="ECO:0000256" key="1">
    <source>
        <dbReference type="ARBA" id="ARBA00022603"/>
    </source>
</evidence>
<dbReference type="InterPro" id="IPR029063">
    <property type="entry name" value="SAM-dependent_MTases_sf"/>
</dbReference>
<dbReference type="InterPro" id="IPR012340">
    <property type="entry name" value="NA-bd_OB-fold"/>
</dbReference>
<feature type="binding site" evidence="4">
    <location>
        <position position="371"/>
    </location>
    <ligand>
        <name>S-adenosyl-L-methionine</name>
        <dbReference type="ChEBI" id="CHEBI:59789"/>
    </ligand>
</feature>
<dbReference type="InterPro" id="IPR010280">
    <property type="entry name" value="U5_MeTrfase_fam"/>
</dbReference>
<proteinExistence type="inferred from homology"/>
<dbReference type="PROSITE" id="PS01230">
    <property type="entry name" value="TRMA_1"/>
    <property type="match status" value="1"/>
</dbReference>
<dbReference type="PANTHER" id="PTHR11061:SF30">
    <property type="entry name" value="TRNA (URACIL(54)-C(5))-METHYLTRANSFERASE"/>
    <property type="match status" value="1"/>
</dbReference>
<evidence type="ECO:0000256" key="4">
    <source>
        <dbReference type="PROSITE-ProRule" id="PRU01024"/>
    </source>
</evidence>
<comment type="similarity">
    <text evidence="4">Belongs to the class I-like SAM-binding methyltransferase superfamily. RNA M5U methyltransferase family.</text>
</comment>
<feature type="active site" evidence="5">
    <location>
        <position position="464"/>
    </location>
</feature>
<dbReference type="GO" id="GO:0006396">
    <property type="term" value="P:RNA processing"/>
    <property type="evidence" value="ECO:0007669"/>
    <property type="project" value="InterPro"/>
</dbReference>
<dbReference type="PANTHER" id="PTHR11061">
    <property type="entry name" value="RNA M5U METHYLTRANSFERASE"/>
    <property type="match status" value="1"/>
</dbReference>
<dbReference type="InterPro" id="IPR002792">
    <property type="entry name" value="TRAM_dom"/>
</dbReference>
<sequence length="516" mass="57914">MKKGDIVEGVIDKFSFPNKGSMMVEDKRVTVKGTIPGQTVRARIIKKKSGLFEAAVVDTLKQSKLENKKPLCPHFFECGGCTYQTLSYTNQLRVKEKMVKELIDGAIGEGTYAWEGILASPAQWHYRNKMEFTFGDAQKDGPLTLGLHRQYSNFDILPIDGCAIVNNSWNEILKYTQNFFREKNVSFYKKMQHTGILRNLVIRQSAADGGILINLVTTTKHALDVESKEDKKEKTVLDVISGERRNEIIEELCLPEYVSGLVALSESGKFESLESYSKIAGILYTENDSVADFVKSDSTTLLYGQDYLIEEVLGLKFKISPFSFFQTNTRGCEVLYSKVREYVLWALNKDSSENEKSEKDGKLVGTVYDLYSGTGTIAQLMAPVAEKVIGIEIVEEAVEAAKENSKRNKLKNCEFIAGDVLKKLDEVEDKPDLIILDPPRDGIHPKALTKIIDYGVKNLVYISCKPTSLARDLIILKENGYEVIKGCAVDEFPNTQHVESIVLLERVSNRKADSYV</sequence>
<dbReference type="Gene3D" id="2.40.50.140">
    <property type="entry name" value="Nucleic acid-binding proteins"/>
    <property type="match status" value="1"/>
</dbReference>
<dbReference type="Gene3D" id="2.40.50.1070">
    <property type="match status" value="1"/>
</dbReference>
<keyword evidence="8" id="KW-1185">Reference proteome</keyword>
<feature type="binding site" evidence="4">
    <location>
        <position position="437"/>
    </location>
    <ligand>
        <name>S-adenosyl-L-methionine</name>
        <dbReference type="ChEBI" id="CHEBI:59789"/>
    </ligand>
</feature>
<dbReference type="GO" id="GO:0032259">
    <property type="term" value="P:methylation"/>
    <property type="evidence" value="ECO:0007669"/>
    <property type="project" value="UniProtKB-KW"/>
</dbReference>
<evidence type="ECO:0000313" key="8">
    <source>
        <dbReference type="Proteomes" id="UP000189857"/>
    </source>
</evidence>